<dbReference type="Proteomes" id="UP000075243">
    <property type="component" value="Chromosome 11"/>
</dbReference>
<keyword evidence="2" id="KW-0378">Hydrolase</keyword>
<reference evidence="3 4" key="1">
    <citation type="journal article" date="2012" name="Nat. Biotechnol.">
        <title>Draft genome sequence of pigeonpea (Cajanus cajan), an orphan legume crop of resource-poor farmers.</title>
        <authorList>
            <person name="Varshney R.K."/>
            <person name="Chen W."/>
            <person name="Li Y."/>
            <person name="Bharti A.K."/>
            <person name="Saxena R.K."/>
            <person name="Schlueter J.A."/>
            <person name="Donoghue M.T."/>
            <person name="Azam S."/>
            <person name="Fan G."/>
            <person name="Whaley A.M."/>
            <person name="Farmer A.D."/>
            <person name="Sheridan J."/>
            <person name="Iwata A."/>
            <person name="Tuteja R."/>
            <person name="Penmetsa R.V."/>
            <person name="Wu W."/>
            <person name="Upadhyaya H.D."/>
            <person name="Yang S.P."/>
            <person name="Shah T."/>
            <person name="Saxena K.B."/>
            <person name="Michael T."/>
            <person name="McCombie W.R."/>
            <person name="Yang B."/>
            <person name="Zhang G."/>
            <person name="Yang H."/>
            <person name="Wang J."/>
            <person name="Spillane C."/>
            <person name="Cook D.R."/>
            <person name="May G.D."/>
            <person name="Xu X."/>
            <person name="Jackson S.A."/>
        </authorList>
    </citation>
    <scope>NUCLEOTIDE SEQUENCE [LARGE SCALE GENOMIC DNA]</scope>
    <source>
        <strain evidence="4">cv. Asha</strain>
    </source>
</reference>
<protein>
    <recommendedName>
        <fullName evidence="5">3'-5' exonuclease domain-containing protein</fullName>
    </recommendedName>
</protein>
<dbReference type="PANTHER" id="PTHR13620:SF121">
    <property type="entry name" value="EMB|CAB82946.1-RELATED"/>
    <property type="match status" value="1"/>
</dbReference>
<dbReference type="PANTHER" id="PTHR13620">
    <property type="entry name" value="3-5 EXONUCLEASE"/>
    <property type="match status" value="1"/>
</dbReference>
<dbReference type="OMA" id="QIWHASI"/>
<proteinExistence type="predicted"/>
<dbReference type="Gramene" id="C.cajan_02333.t">
    <property type="protein sequence ID" value="C.cajan_02333.t.cds1"/>
    <property type="gene ID" value="C.cajan_02333"/>
</dbReference>
<evidence type="ECO:0008006" key="5">
    <source>
        <dbReference type="Google" id="ProtNLM"/>
    </source>
</evidence>
<dbReference type="InterPro" id="IPR012337">
    <property type="entry name" value="RNaseH-like_sf"/>
</dbReference>
<accession>A0A151SN21</accession>
<dbReference type="GO" id="GO:0003676">
    <property type="term" value="F:nucleic acid binding"/>
    <property type="evidence" value="ECO:0007669"/>
    <property type="project" value="InterPro"/>
</dbReference>
<evidence type="ECO:0000256" key="1">
    <source>
        <dbReference type="ARBA" id="ARBA00022722"/>
    </source>
</evidence>
<evidence type="ECO:0000313" key="3">
    <source>
        <dbReference type="EMBL" id="KYP56158.1"/>
    </source>
</evidence>
<organism evidence="3 4">
    <name type="scientific">Cajanus cajan</name>
    <name type="common">Pigeon pea</name>
    <name type="synonym">Cajanus indicus</name>
    <dbReference type="NCBI Taxonomy" id="3821"/>
    <lineage>
        <taxon>Eukaryota</taxon>
        <taxon>Viridiplantae</taxon>
        <taxon>Streptophyta</taxon>
        <taxon>Embryophyta</taxon>
        <taxon>Tracheophyta</taxon>
        <taxon>Spermatophyta</taxon>
        <taxon>Magnoliopsida</taxon>
        <taxon>eudicotyledons</taxon>
        <taxon>Gunneridae</taxon>
        <taxon>Pentapetalae</taxon>
        <taxon>rosids</taxon>
        <taxon>fabids</taxon>
        <taxon>Fabales</taxon>
        <taxon>Fabaceae</taxon>
        <taxon>Papilionoideae</taxon>
        <taxon>50 kb inversion clade</taxon>
        <taxon>NPAAA clade</taxon>
        <taxon>indigoferoid/millettioid clade</taxon>
        <taxon>Phaseoleae</taxon>
        <taxon>Cajanus</taxon>
    </lineage>
</organism>
<evidence type="ECO:0000313" key="4">
    <source>
        <dbReference type="Proteomes" id="UP000075243"/>
    </source>
</evidence>
<dbReference type="SUPFAM" id="SSF53098">
    <property type="entry name" value="Ribonuclease H-like"/>
    <property type="match status" value="1"/>
</dbReference>
<dbReference type="GO" id="GO:0008408">
    <property type="term" value="F:3'-5' exonuclease activity"/>
    <property type="evidence" value="ECO:0007669"/>
    <property type="project" value="TreeGrafter"/>
</dbReference>
<dbReference type="OrthoDB" id="446462at2759"/>
<name>A0A151SN21_CAJCA</name>
<gene>
    <name evidence="3" type="ORF">KK1_002395</name>
</gene>
<dbReference type="STRING" id="3821.A0A151SN21"/>
<keyword evidence="1" id="KW-0540">Nuclease</keyword>
<sequence>MAELLKNIEEKEEFFYLSGECVRTYVTKRHEKIDVVLKSFLHPSYSGEMKVIGLDVEWHMSKEDTMNEVVPITKCATLNLCNGYSCIIIQLLHFESIPASLLNFLRMPDYIFVGVGIKDNLDKLEKQCGIRCKNAVELAPLAATVMKRPRLRDCGVEELAFAVADLKLRKFRPPDEIFEDWGKSFISSNQAKLAAINTFSYYKIGIRLLAESDDYRY</sequence>
<dbReference type="AlphaFoldDB" id="A0A151SN21"/>
<dbReference type="InterPro" id="IPR036397">
    <property type="entry name" value="RNaseH_sf"/>
</dbReference>
<dbReference type="EMBL" id="CM003613">
    <property type="protein sequence ID" value="KYP56158.1"/>
    <property type="molecule type" value="Genomic_DNA"/>
</dbReference>
<dbReference type="Gene3D" id="3.30.420.10">
    <property type="entry name" value="Ribonuclease H-like superfamily/Ribonuclease H"/>
    <property type="match status" value="1"/>
</dbReference>
<evidence type="ECO:0000256" key="2">
    <source>
        <dbReference type="ARBA" id="ARBA00022801"/>
    </source>
</evidence>
<dbReference type="GO" id="GO:0005634">
    <property type="term" value="C:nucleus"/>
    <property type="evidence" value="ECO:0007669"/>
    <property type="project" value="TreeGrafter"/>
</dbReference>
<dbReference type="InterPro" id="IPR051132">
    <property type="entry name" value="3-5_Exonuclease_domain"/>
</dbReference>
<dbReference type="GO" id="GO:0005737">
    <property type="term" value="C:cytoplasm"/>
    <property type="evidence" value="ECO:0007669"/>
    <property type="project" value="TreeGrafter"/>
</dbReference>
<keyword evidence="4" id="KW-1185">Reference proteome</keyword>